<comment type="caution">
    <text evidence="6">The sequence shown here is derived from an EMBL/GenBank/DDBJ whole genome shotgun (WGS) entry which is preliminary data.</text>
</comment>
<feature type="domain" description="HTH myb-type" evidence="5">
    <location>
        <begin position="20"/>
        <end position="81"/>
    </location>
</feature>
<dbReference type="PROSITE" id="PS50090">
    <property type="entry name" value="MYB_LIKE"/>
    <property type="match status" value="2"/>
</dbReference>
<evidence type="ECO:0000256" key="1">
    <source>
        <dbReference type="ARBA" id="ARBA00022737"/>
    </source>
</evidence>
<sequence length="230" mass="27099">MVIKIQKMTKKRTKNTKKESSGQKRRPWTPKEDAAIRGLVSENGVKQWTLIAENLYKKYNITGRSGKQCRERWHNHLNSGIIKQPWALEEEYTLFLNHQKIGNKWAEISHEIPGRTDNSIKNHFYSTVRKYYRKLYGKEGTSEDLKNNLKQITDSVLDNLNSERQNLINEEKLTSDSIEDTQIFPDFSDMIITGQHIKMSQDWAYQDLSFDMDQEVLIYPISPYDNSQFF</sequence>
<dbReference type="InterPro" id="IPR001005">
    <property type="entry name" value="SANT/Myb"/>
</dbReference>
<dbReference type="InterPro" id="IPR009057">
    <property type="entry name" value="Homeodomain-like_sf"/>
</dbReference>
<evidence type="ECO:0000256" key="3">
    <source>
        <dbReference type="SAM" id="MobiDB-lite"/>
    </source>
</evidence>
<dbReference type="Proteomes" id="UP000187209">
    <property type="component" value="Unassembled WGS sequence"/>
</dbReference>
<dbReference type="SUPFAM" id="SSF46689">
    <property type="entry name" value="Homeodomain-like"/>
    <property type="match status" value="1"/>
</dbReference>
<dbReference type="Gene3D" id="1.10.10.60">
    <property type="entry name" value="Homeodomain-like"/>
    <property type="match status" value="2"/>
</dbReference>
<dbReference type="OrthoDB" id="2143914at2759"/>
<keyword evidence="7" id="KW-1185">Reference proteome</keyword>
<feature type="domain" description="Myb-like" evidence="4">
    <location>
        <begin position="20"/>
        <end position="77"/>
    </location>
</feature>
<evidence type="ECO:0000259" key="5">
    <source>
        <dbReference type="PROSITE" id="PS51294"/>
    </source>
</evidence>
<keyword evidence="1" id="KW-0677">Repeat</keyword>
<accession>A0A1R2BCC7</accession>
<dbReference type="PROSITE" id="PS51294">
    <property type="entry name" value="HTH_MYB"/>
    <property type="match status" value="2"/>
</dbReference>
<evidence type="ECO:0008006" key="8">
    <source>
        <dbReference type="Google" id="ProtNLM"/>
    </source>
</evidence>
<evidence type="ECO:0000256" key="2">
    <source>
        <dbReference type="ARBA" id="ARBA00023125"/>
    </source>
</evidence>
<dbReference type="AlphaFoldDB" id="A0A1R2BCC7"/>
<reference evidence="6 7" key="1">
    <citation type="submission" date="2016-11" db="EMBL/GenBank/DDBJ databases">
        <title>The macronuclear genome of Stentor coeruleus: a giant cell with tiny introns.</title>
        <authorList>
            <person name="Slabodnick M."/>
            <person name="Ruby J.G."/>
            <person name="Reiff S.B."/>
            <person name="Swart E.C."/>
            <person name="Gosai S."/>
            <person name="Prabakaran S."/>
            <person name="Witkowska E."/>
            <person name="Larue G.E."/>
            <person name="Fisher S."/>
            <person name="Freeman R.M."/>
            <person name="Gunawardena J."/>
            <person name="Chu W."/>
            <person name="Stover N.A."/>
            <person name="Gregory B.D."/>
            <person name="Nowacki M."/>
            <person name="Derisi J."/>
            <person name="Roy S.W."/>
            <person name="Marshall W.F."/>
            <person name="Sood P."/>
        </authorList>
    </citation>
    <scope>NUCLEOTIDE SEQUENCE [LARGE SCALE GENOMIC DNA]</scope>
    <source>
        <strain evidence="6">WM001</strain>
    </source>
</reference>
<proteinExistence type="predicted"/>
<feature type="domain" description="Myb-like" evidence="4">
    <location>
        <begin position="78"/>
        <end position="128"/>
    </location>
</feature>
<feature type="region of interest" description="Disordered" evidence="3">
    <location>
        <begin position="1"/>
        <end position="31"/>
    </location>
</feature>
<dbReference type="SMART" id="SM00717">
    <property type="entry name" value="SANT"/>
    <property type="match status" value="2"/>
</dbReference>
<evidence type="ECO:0000313" key="7">
    <source>
        <dbReference type="Proteomes" id="UP000187209"/>
    </source>
</evidence>
<dbReference type="Pfam" id="PF00249">
    <property type="entry name" value="Myb_DNA-binding"/>
    <property type="match status" value="2"/>
</dbReference>
<dbReference type="PANTHER" id="PTHR45614">
    <property type="entry name" value="MYB PROTEIN-RELATED"/>
    <property type="match status" value="1"/>
</dbReference>
<dbReference type="InterPro" id="IPR017930">
    <property type="entry name" value="Myb_dom"/>
</dbReference>
<gene>
    <name evidence="6" type="ORF">SteCoe_26841</name>
</gene>
<protein>
    <recommendedName>
        <fullName evidence="8">Myb-like DNA-binding domain containing protein</fullName>
    </recommendedName>
</protein>
<feature type="domain" description="HTH myb-type" evidence="5">
    <location>
        <begin position="83"/>
        <end position="132"/>
    </location>
</feature>
<dbReference type="PANTHER" id="PTHR45614:SF274">
    <property type="entry name" value="MYB-LIKE DNA-BINDING PROTEIN"/>
    <property type="match status" value="1"/>
</dbReference>
<keyword evidence="2" id="KW-0238">DNA-binding</keyword>
<dbReference type="EMBL" id="MPUH01000762">
    <property type="protein sequence ID" value="OMJ74285.1"/>
    <property type="molecule type" value="Genomic_DNA"/>
</dbReference>
<evidence type="ECO:0000313" key="6">
    <source>
        <dbReference type="EMBL" id="OMJ74285.1"/>
    </source>
</evidence>
<evidence type="ECO:0000259" key="4">
    <source>
        <dbReference type="PROSITE" id="PS50090"/>
    </source>
</evidence>
<dbReference type="CDD" id="cd00167">
    <property type="entry name" value="SANT"/>
    <property type="match status" value="2"/>
</dbReference>
<dbReference type="GO" id="GO:0005634">
    <property type="term" value="C:nucleus"/>
    <property type="evidence" value="ECO:0007669"/>
    <property type="project" value="TreeGrafter"/>
</dbReference>
<dbReference type="FunFam" id="1.10.10.60:FF:000010">
    <property type="entry name" value="Transcriptional activator Myb isoform A"/>
    <property type="match status" value="1"/>
</dbReference>
<dbReference type="InterPro" id="IPR050560">
    <property type="entry name" value="MYB_TF"/>
</dbReference>
<organism evidence="6 7">
    <name type="scientific">Stentor coeruleus</name>
    <dbReference type="NCBI Taxonomy" id="5963"/>
    <lineage>
        <taxon>Eukaryota</taxon>
        <taxon>Sar</taxon>
        <taxon>Alveolata</taxon>
        <taxon>Ciliophora</taxon>
        <taxon>Postciliodesmatophora</taxon>
        <taxon>Heterotrichea</taxon>
        <taxon>Heterotrichida</taxon>
        <taxon>Stentoridae</taxon>
        <taxon>Stentor</taxon>
    </lineage>
</organism>
<name>A0A1R2BCC7_9CILI</name>
<dbReference type="GO" id="GO:0000978">
    <property type="term" value="F:RNA polymerase II cis-regulatory region sequence-specific DNA binding"/>
    <property type="evidence" value="ECO:0007669"/>
    <property type="project" value="TreeGrafter"/>
</dbReference>
<dbReference type="GO" id="GO:0000981">
    <property type="term" value="F:DNA-binding transcription factor activity, RNA polymerase II-specific"/>
    <property type="evidence" value="ECO:0007669"/>
    <property type="project" value="TreeGrafter"/>
</dbReference>